<evidence type="ECO:0000256" key="1">
    <source>
        <dbReference type="SAM" id="SignalP"/>
    </source>
</evidence>
<feature type="chain" id="PRO_5031295813" evidence="1">
    <location>
        <begin position="20"/>
        <end position="44"/>
    </location>
</feature>
<sequence length="44" mass="4554">MIRKVAIAGMLATAVLLSACNTMRGAKEDVNSASKSVEKSTDGK</sequence>
<proteinExistence type="predicted"/>
<dbReference type="EMBL" id="JACIJK010000004">
    <property type="protein sequence ID" value="MBB5714583.1"/>
    <property type="molecule type" value="Genomic_DNA"/>
</dbReference>
<feature type="signal peptide" evidence="1">
    <location>
        <begin position="1"/>
        <end position="19"/>
    </location>
</feature>
<dbReference type="Proteomes" id="UP000546200">
    <property type="component" value="Unassembled WGS sequence"/>
</dbReference>
<dbReference type="PROSITE" id="PS51257">
    <property type="entry name" value="PROKAR_LIPOPROTEIN"/>
    <property type="match status" value="1"/>
</dbReference>
<comment type="caution">
    <text evidence="2">The sequence shown here is derived from an EMBL/GenBank/DDBJ whole genome shotgun (WGS) entry which is preliminary data.</text>
</comment>
<name>A0A7W9BCN3_9SPHN</name>
<reference evidence="2 3" key="1">
    <citation type="submission" date="2020-08" db="EMBL/GenBank/DDBJ databases">
        <title>Genomic Encyclopedia of Type Strains, Phase IV (KMG-IV): sequencing the most valuable type-strain genomes for metagenomic binning, comparative biology and taxonomic classification.</title>
        <authorList>
            <person name="Goeker M."/>
        </authorList>
    </citation>
    <scope>NUCLEOTIDE SEQUENCE [LARGE SCALE GENOMIC DNA]</scope>
    <source>
        <strain evidence="2 3">DSM 100044</strain>
    </source>
</reference>
<evidence type="ECO:0000313" key="2">
    <source>
        <dbReference type="EMBL" id="MBB5714583.1"/>
    </source>
</evidence>
<organism evidence="2 3">
    <name type="scientific">Sphingomonas aerophila</name>
    <dbReference type="NCBI Taxonomy" id="1344948"/>
    <lineage>
        <taxon>Bacteria</taxon>
        <taxon>Pseudomonadati</taxon>
        <taxon>Pseudomonadota</taxon>
        <taxon>Alphaproteobacteria</taxon>
        <taxon>Sphingomonadales</taxon>
        <taxon>Sphingomonadaceae</taxon>
        <taxon>Sphingomonas</taxon>
    </lineage>
</organism>
<protein>
    <submittedName>
        <fullName evidence="2">Putative small secreted protein</fullName>
    </submittedName>
</protein>
<keyword evidence="1" id="KW-0732">Signal</keyword>
<accession>A0A7W9BCN3</accession>
<evidence type="ECO:0000313" key="3">
    <source>
        <dbReference type="Proteomes" id="UP000546200"/>
    </source>
</evidence>
<gene>
    <name evidence="2" type="ORF">FHS94_001419</name>
</gene>
<keyword evidence="3" id="KW-1185">Reference proteome</keyword>
<dbReference type="AlphaFoldDB" id="A0A7W9BCN3"/>
<dbReference type="RefSeq" id="WP_221234616.1">
    <property type="nucleotide sequence ID" value="NZ_JACIJK010000004.1"/>
</dbReference>